<reference evidence="2 3" key="1">
    <citation type="journal article" date="2024" name="IMA Fungus">
        <title>IMA Genome - F19 : A genome assembly and annotation guide to empower mycologists, including annotated draft genome sequences of Ceratocystis pirilliformis, Diaporthe australafricana, Fusarium ophioides, Paecilomyces lecythidis, and Sporothrix stenoceras.</title>
        <authorList>
            <person name="Aylward J."/>
            <person name="Wilson A.M."/>
            <person name="Visagie C.M."/>
            <person name="Spraker J."/>
            <person name="Barnes I."/>
            <person name="Buitendag C."/>
            <person name="Ceriani C."/>
            <person name="Del Mar Angel L."/>
            <person name="du Plessis D."/>
            <person name="Fuchs T."/>
            <person name="Gasser K."/>
            <person name="Kramer D."/>
            <person name="Li W."/>
            <person name="Munsamy K."/>
            <person name="Piso A."/>
            <person name="Price J.L."/>
            <person name="Sonnekus B."/>
            <person name="Thomas C."/>
            <person name="van der Nest A."/>
            <person name="van Dijk A."/>
            <person name="van Heerden A."/>
            <person name="van Vuuren N."/>
            <person name="Yilmaz N."/>
            <person name="Duong T.A."/>
            <person name="van der Merwe N.A."/>
            <person name="Wingfield M.J."/>
            <person name="Wingfield B.D."/>
        </authorList>
    </citation>
    <scope>NUCLEOTIDE SEQUENCE [LARGE SCALE GENOMIC DNA]</scope>
    <source>
        <strain evidence="2 3">CMW 18167</strain>
    </source>
</reference>
<protein>
    <recommendedName>
        <fullName evidence="4">GPI anchored cell wall protein</fullName>
    </recommendedName>
</protein>
<evidence type="ECO:0000313" key="2">
    <source>
        <dbReference type="EMBL" id="KAL1877216.1"/>
    </source>
</evidence>
<keyword evidence="3" id="KW-1185">Reference proteome</keyword>
<proteinExistence type="predicted"/>
<evidence type="ECO:0000313" key="3">
    <source>
        <dbReference type="Proteomes" id="UP001583193"/>
    </source>
</evidence>
<accession>A0ABR3XMJ6</accession>
<feature type="signal peptide" evidence="1">
    <location>
        <begin position="1"/>
        <end position="20"/>
    </location>
</feature>
<gene>
    <name evidence="2" type="ORF">Plec18167_004904</name>
</gene>
<dbReference type="Proteomes" id="UP001583193">
    <property type="component" value="Unassembled WGS sequence"/>
</dbReference>
<evidence type="ECO:0000256" key="1">
    <source>
        <dbReference type="SAM" id="SignalP"/>
    </source>
</evidence>
<sequence>MRFSSYILSVAAALAATVSAQSTTVVSVFAAGPTRLPLSGIKGSIVDANAVATTMVLNCVDEPSVTCALHQPLTVTEGPSTWSMSAVISTETGGAEATLTLEQKCKITSSTQLASCSESVGLQLSTEGFSTSTATTTITSYSSDGIYYPTMTVTGGIEQLNQPQATQTPDAAAGRIGLGGAAAAAVAAAAAGFL</sequence>
<name>A0ABR3XMJ6_9EURO</name>
<feature type="chain" id="PRO_5047325855" description="GPI anchored cell wall protein" evidence="1">
    <location>
        <begin position="21"/>
        <end position="194"/>
    </location>
</feature>
<dbReference type="EMBL" id="JAVDPF010000014">
    <property type="protein sequence ID" value="KAL1877216.1"/>
    <property type="molecule type" value="Genomic_DNA"/>
</dbReference>
<keyword evidence="1" id="KW-0732">Signal</keyword>
<organism evidence="2 3">
    <name type="scientific">Paecilomyces lecythidis</name>
    <dbReference type="NCBI Taxonomy" id="3004212"/>
    <lineage>
        <taxon>Eukaryota</taxon>
        <taxon>Fungi</taxon>
        <taxon>Dikarya</taxon>
        <taxon>Ascomycota</taxon>
        <taxon>Pezizomycotina</taxon>
        <taxon>Eurotiomycetes</taxon>
        <taxon>Eurotiomycetidae</taxon>
        <taxon>Eurotiales</taxon>
        <taxon>Thermoascaceae</taxon>
        <taxon>Paecilomyces</taxon>
    </lineage>
</organism>
<evidence type="ECO:0008006" key="4">
    <source>
        <dbReference type="Google" id="ProtNLM"/>
    </source>
</evidence>
<comment type="caution">
    <text evidence="2">The sequence shown here is derived from an EMBL/GenBank/DDBJ whole genome shotgun (WGS) entry which is preliminary data.</text>
</comment>